<dbReference type="RefSeq" id="WP_157069662.1">
    <property type="nucleotide sequence ID" value="NZ_CP011125.1"/>
</dbReference>
<reference evidence="1 2" key="1">
    <citation type="submission" date="2015-03" db="EMBL/GenBank/DDBJ databases">
        <title>Genome assembly of Sandaracinus amylolyticus DSM 53668.</title>
        <authorList>
            <person name="Sharma G."/>
            <person name="Subramanian S."/>
        </authorList>
    </citation>
    <scope>NUCLEOTIDE SEQUENCE [LARGE SCALE GENOMIC DNA]</scope>
    <source>
        <strain evidence="1 2">DSM 53668</strain>
    </source>
</reference>
<evidence type="ECO:0000313" key="1">
    <source>
        <dbReference type="EMBL" id="AKF09563.1"/>
    </source>
</evidence>
<dbReference type="Proteomes" id="UP000034883">
    <property type="component" value="Chromosome"/>
</dbReference>
<accession>A0A0F6YKT5</accession>
<gene>
    <name evidence="1" type="ORF">DB32_006712</name>
</gene>
<dbReference type="AlphaFoldDB" id="A0A0F6YKT5"/>
<protein>
    <submittedName>
        <fullName evidence="1">Uncharacterized protein</fullName>
    </submittedName>
</protein>
<sequence>MIIDGEGDAMPEATLQVSCDAGAPAYRVFDEERRDDCRHGRHRDERARDVRGAGGACEIAAHRGKRHARRDSVADVHGAAVGDARLARHYDRDRRVELDDLMLAAATFETQLQSVVDTIARLDGEVSPAAQSAFDLVREYLEEMVAEGAAWRVLPVGFEEEEWDVMSLVLGSVLSSIGIVLEARLGSRAEELTPIVTDLMEMRGANDDARVILDPTHMTTS</sequence>
<proteinExistence type="predicted"/>
<dbReference type="KEGG" id="samy:DB32_006712"/>
<name>A0A0F6YKT5_9BACT</name>
<keyword evidence="2" id="KW-1185">Reference proteome</keyword>
<evidence type="ECO:0000313" key="2">
    <source>
        <dbReference type="Proteomes" id="UP000034883"/>
    </source>
</evidence>
<dbReference type="EMBL" id="CP011125">
    <property type="protein sequence ID" value="AKF09563.1"/>
    <property type="molecule type" value="Genomic_DNA"/>
</dbReference>
<organism evidence="1 2">
    <name type="scientific">Sandaracinus amylolyticus</name>
    <dbReference type="NCBI Taxonomy" id="927083"/>
    <lineage>
        <taxon>Bacteria</taxon>
        <taxon>Pseudomonadati</taxon>
        <taxon>Myxococcota</taxon>
        <taxon>Polyangia</taxon>
        <taxon>Polyangiales</taxon>
        <taxon>Sandaracinaceae</taxon>
        <taxon>Sandaracinus</taxon>
    </lineage>
</organism>
<dbReference type="STRING" id="927083.DB32_006712"/>